<feature type="transmembrane region" description="Helical" evidence="1">
    <location>
        <begin position="166"/>
        <end position="184"/>
    </location>
</feature>
<organism evidence="2 3">
    <name type="scientific">Candidatus Parvarchaeum acidophilus ARMAN-5</name>
    <dbReference type="NCBI Taxonomy" id="662762"/>
    <lineage>
        <taxon>Archaea</taxon>
        <taxon>Candidatus Parvarchaeota</taxon>
        <taxon>Candidatus Parvarchaeum</taxon>
    </lineage>
</organism>
<proteinExistence type="predicted"/>
<dbReference type="AlphaFoldDB" id="D6GUK3"/>
<feature type="transmembrane region" description="Helical" evidence="1">
    <location>
        <begin position="36"/>
        <end position="56"/>
    </location>
</feature>
<feature type="transmembrane region" description="Helical" evidence="1">
    <location>
        <begin position="12"/>
        <end position="30"/>
    </location>
</feature>
<reference evidence="2 3" key="1">
    <citation type="journal article" date="2010" name="Proc. Natl. Acad. Sci. U.S.A.">
        <title>Enigmatic, ultrasmall, uncultivated Archaea.</title>
        <authorList>
            <person name="Baker B.J."/>
            <person name="Comolli L.R."/>
            <person name="Dick G.J."/>
            <person name="Hauser L.J."/>
            <person name="Hyatt D."/>
            <person name="Dill B.D."/>
            <person name="Land M.L."/>
            <person name="Verberkmoes N.C."/>
            <person name="Hettich R.L."/>
            <person name="Banfield J.F."/>
        </authorList>
    </citation>
    <scope>NUCLEOTIDE SEQUENCE [LARGE SCALE GENOMIC DNA]</scope>
</reference>
<sequence length="200" mass="23022">METERLTNASGFFISSITTLSLAVMLLSYIRSQLISLFEFSFIIIIFLASLYLRYREFHKVWNIESKSFARITSVTTLILGVLLLAVFLYFGVKTQDVTFPLSHYSLNPYFIVMGVIWLVYSIIEISTVNKLSDKYSNFRYLAYFSSVLTLVALITVGYVELLLPIALLLVTVSTFISGIRIYYHSYNGENRKFKGVYRL</sequence>
<feature type="transmembrane region" description="Helical" evidence="1">
    <location>
        <begin position="68"/>
        <end position="90"/>
    </location>
</feature>
<dbReference type="Proteomes" id="UP000009376">
    <property type="component" value="Unassembled WGS sequence"/>
</dbReference>
<feature type="transmembrane region" description="Helical" evidence="1">
    <location>
        <begin position="141"/>
        <end position="160"/>
    </location>
</feature>
<gene>
    <name evidence="2" type="ORF">BJBARM5_0142</name>
</gene>
<evidence type="ECO:0000313" key="2">
    <source>
        <dbReference type="EMBL" id="EFD93131.1"/>
    </source>
</evidence>
<evidence type="ECO:0000313" key="3">
    <source>
        <dbReference type="Proteomes" id="UP000009376"/>
    </source>
</evidence>
<keyword evidence="1" id="KW-1133">Transmembrane helix</keyword>
<dbReference type="EMBL" id="GG745546">
    <property type="protein sequence ID" value="EFD93131.1"/>
    <property type="molecule type" value="Genomic_DNA"/>
</dbReference>
<keyword evidence="1" id="KW-0812">Transmembrane</keyword>
<accession>D6GUK3</accession>
<name>D6GUK3_PARA5</name>
<feature type="transmembrane region" description="Helical" evidence="1">
    <location>
        <begin position="110"/>
        <end position="129"/>
    </location>
</feature>
<evidence type="ECO:0000256" key="1">
    <source>
        <dbReference type="SAM" id="Phobius"/>
    </source>
</evidence>
<keyword evidence="1" id="KW-0472">Membrane</keyword>
<protein>
    <submittedName>
        <fullName evidence="2">Uncharacterized protein</fullName>
    </submittedName>
</protein>